<dbReference type="InterPro" id="IPR036465">
    <property type="entry name" value="vWFA_dom_sf"/>
</dbReference>
<sequence length="296" mass="34695">MQEILSKLRKYEIQIRKAVNTYMQGDFHSIFKGSGLEFSDVRDYLYGDDVRRIDWNVSAKGQGIFVKEFQEEKEQTVFFVLDVSASQEIGFQKNKLNLAYEIAGVLALSAAKEKNDIGLICFSSQKERYMKPQKGEKYAYEMIFNLFKLKPQSTQTDLAQMIIYTLQMLKRKSVVILISDFIGENYEHHLKALAQKHDLVMLQLFDKQEIRLPAMGIIPVWDKESKRTIWVNTHSRDFKALQKPRFESIQQKLQEIALKNNANYLAISTQEDFVPKLLELFKKRKHKLKKNYAKTF</sequence>
<gene>
    <name evidence="2" type="ORF">Rain11_0824</name>
</gene>
<dbReference type="Gene3D" id="3.40.50.410">
    <property type="entry name" value="von Willebrand factor, type A domain"/>
    <property type="match status" value="1"/>
</dbReference>
<dbReference type="PANTHER" id="PTHR33608:SF6">
    <property type="entry name" value="BLL2464 PROTEIN"/>
    <property type="match status" value="1"/>
</dbReference>
<dbReference type="Proteomes" id="UP000233387">
    <property type="component" value="Unassembled WGS sequence"/>
</dbReference>
<comment type="caution">
    <text evidence="2">The sequence shown here is derived from an EMBL/GenBank/DDBJ whole genome shotgun (WGS) entry which is preliminary data.</text>
</comment>
<name>A0A2N3IIM4_9BACT</name>
<proteinExistence type="predicted"/>
<dbReference type="OrthoDB" id="9776116at2"/>
<organism evidence="2 3">
    <name type="scientific">Raineya orbicola</name>
    <dbReference type="NCBI Taxonomy" id="2016530"/>
    <lineage>
        <taxon>Bacteria</taxon>
        <taxon>Pseudomonadati</taxon>
        <taxon>Bacteroidota</taxon>
        <taxon>Cytophagia</taxon>
        <taxon>Cytophagales</taxon>
        <taxon>Raineyaceae</taxon>
        <taxon>Raineya</taxon>
    </lineage>
</organism>
<protein>
    <recommendedName>
        <fullName evidence="1">DUF58 domain-containing protein</fullName>
    </recommendedName>
</protein>
<evidence type="ECO:0000313" key="2">
    <source>
        <dbReference type="EMBL" id="PKQ70164.1"/>
    </source>
</evidence>
<dbReference type="EMBL" id="NKXO01000010">
    <property type="protein sequence ID" value="PKQ70164.1"/>
    <property type="molecule type" value="Genomic_DNA"/>
</dbReference>
<keyword evidence="3" id="KW-1185">Reference proteome</keyword>
<reference evidence="2 3" key="1">
    <citation type="submission" date="2017-06" db="EMBL/GenBank/DDBJ databases">
        <title>Raineya orbicola gen. nov., sp. nov. a slightly thermophilic bacterium of the phylum Bacteroidetes and the description of Raineyaceae fam. nov.</title>
        <authorList>
            <person name="Albuquerque L."/>
            <person name="Polonia A.R.M."/>
            <person name="Barroso C."/>
            <person name="Froufe H.J.C."/>
            <person name="Lage O."/>
            <person name="Lobo-Da-Cunha A."/>
            <person name="Egas C."/>
            <person name="Da Costa M.S."/>
        </authorList>
    </citation>
    <scope>NUCLEOTIDE SEQUENCE [LARGE SCALE GENOMIC DNA]</scope>
    <source>
        <strain evidence="2 3">SPSPC-11</strain>
    </source>
</reference>
<accession>A0A2N3IIM4</accession>
<dbReference type="PANTHER" id="PTHR33608">
    <property type="entry name" value="BLL2464 PROTEIN"/>
    <property type="match status" value="1"/>
</dbReference>
<dbReference type="Pfam" id="PF01882">
    <property type="entry name" value="DUF58"/>
    <property type="match status" value="1"/>
</dbReference>
<evidence type="ECO:0000313" key="3">
    <source>
        <dbReference type="Proteomes" id="UP000233387"/>
    </source>
</evidence>
<dbReference type="InterPro" id="IPR002881">
    <property type="entry name" value="DUF58"/>
</dbReference>
<dbReference type="RefSeq" id="WP_101358083.1">
    <property type="nucleotide sequence ID" value="NZ_NKXO01000010.1"/>
</dbReference>
<dbReference type="SUPFAM" id="SSF53300">
    <property type="entry name" value="vWA-like"/>
    <property type="match status" value="1"/>
</dbReference>
<dbReference type="AlphaFoldDB" id="A0A2N3IIM4"/>
<evidence type="ECO:0000259" key="1">
    <source>
        <dbReference type="Pfam" id="PF01882"/>
    </source>
</evidence>
<feature type="domain" description="DUF58" evidence="1">
    <location>
        <begin position="40"/>
        <end position="239"/>
    </location>
</feature>